<protein>
    <submittedName>
        <fullName evidence="3">Uncharacterized protein</fullName>
    </submittedName>
</protein>
<feature type="transmembrane region" description="Helical" evidence="2">
    <location>
        <begin position="106"/>
        <end position="130"/>
    </location>
</feature>
<keyword evidence="2" id="KW-0472">Membrane</keyword>
<evidence type="ECO:0000313" key="4">
    <source>
        <dbReference type="Proteomes" id="UP001152484"/>
    </source>
</evidence>
<dbReference type="OrthoDB" id="1925129at2759"/>
<evidence type="ECO:0000256" key="1">
    <source>
        <dbReference type="SAM" id="MobiDB-lite"/>
    </source>
</evidence>
<feature type="region of interest" description="Disordered" evidence="1">
    <location>
        <begin position="1"/>
        <end position="22"/>
    </location>
</feature>
<dbReference type="AlphaFoldDB" id="A0A9P1E704"/>
<proteinExistence type="predicted"/>
<dbReference type="PANTHER" id="PTHR35508:SF1">
    <property type="entry name" value="VOLTAGE-DEPENDENT L-TYPE CALCIUM CHANNEL SUBUNIT"/>
    <property type="match status" value="1"/>
</dbReference>
<keyword evidence="2" id="KW-0812">Transmembrane</keyword>
<keyword evidence="4" id="KW-1185">Reference proteome</keyword>
<gene>
    <name evidence="3" type="ORF">CEURO_LOCUS8608</name>
</gene>
<dbReference type="Proteomes" id="UP001152484">
    <property type="component" value="Unassembled WGS sequence"/>
</dbReference>
<feature type="transmembrane region" description="Helical" evidence="2">
    <location>
        <begin position="170"/>
        <end position="203"/>
    </location>
</feature>
<organism evidence="3 4">
    <name type="scientific">Cuscuta europaea</name>
    <name type="common">European dodder</name>
    <dbReference type="NCBI Taxonomy" id="41803"/>
    <lineage>
        <taxon>Eukaryota</taxon>
        <taxon>Viridiplantae</taxon>
        <taxon>Streptophyta</taxon>
        <taxon>Embryophyta</taxon>
        <taxon>Tracheophyta</taxon>
        <taxon>Spermatophyta</taxon>
        <taxon>Magnoliopsida</taxon>
        <taxon>eudicotyledons</taxon>
        <taxon>Gunneridae</taxon>
        <taxon>Pentapetalae</taxon>
        <taxon>asterids</taxon>
        <taxon>lamiids</taxon>
        <taxon>Solanales</taxon>
        <taxon>Convolvulaceae</taxon>
        <taxon>Cuscuteae</taxon>
        <taxon>Cuscuta</taxon>
        <taxon>Cuscuta subgen. Cuscuta</taxon>
    </lineage>
</organism>
<sequence length="238" mass="25285">MTQSDSQMAEADANNGVLVADGPIGGGEDSNFIKAEHRPRAEEINLGVILNRILSAVFFPDPDAPAPLLHRLKASLPENVQVLRKASRNTAHSIYTWTRQGSPFRALLVASVGTIALLALTGLLIFMFFFALTTINVIVVSLLVSLAVAGGFLAVFFACLTGIYVGALSLAVFIISTTTISAIVATLIATGWIGFIFTMWLALTKSISLAKHMLDVTGSTLKAYSSTPHAGYTNTSNK</sequence>
<accession>A0A9P1E704</accession>
<name>A0A9P1E704_CUSEU</name>
<feature type="transmembrane region" description="Helical" evidence="2">
    <location>
        <begin position="137"/>
        <end position="164"/>
    </location>
</feature>
<dbReference type="PANTHER" id="PTHR35508">
    <property type="entry name" value="VOLTAGE-DEPENDENT L-TYPE CALCIUM CHANNEL SUBUNIT"/>
    <property type="match status" value="1"/>
</dbReference>
<evidence type="ECO:0000256" key="2">
    <source>
        <dbReference type="SAM" id="Phobius"/>
    </source>
</evidence>
<keyword evidence="2" id="KW-1133">Transmembrane helix</keyword>
<comment type="caution">
    <text evidence="3">The sequence shown here is derived from an EMBL/GenBank/DDBJ whole genome shotgun (WGS) entry which is preliminary data.</text>
</comment>
<evidence type="ECO:0000313" key="3">
    <source>
        <dbReference type="EMBL" id="CAH9083496.1"/>
    </source>
</evidence>
<dbReference type="EMBL" id="CAMAPE010000017">
    <property type="protein sequence ID" value="CAH9083496.1"/>
    <property type="molecule type" value="Genomic_DNA"/>
</dbReference>
<reference evidence="3" key="1">
    <citation type="submission" date="2022-07" db="EMBL/GenBank/DDBJ databases">
        <authorList>
            <person name="Macas J."/>
            <person name="Novak P."/>
            <person name="Neumann P."/>
        </authorList>
    </citation>
    <scope>NUCLEOTIDE SEQUENCE</scope>
</reference>